<dbReference type="GO" id="GO:0006565">
    <property type="term" value="P:L-serine catabolic process"/>
    <property type="evidence" value="ECO:0007669"/>
    <property type="project" value="TreeGrafter"/>
</dbReference>
<evidence type="ECO:0000256" key="1">
    <source>
        <dbReference type="ARBA" id="ARBA00001933"/>
    </source>
</evidence>
<dbReference type="GO" id="GO:0009097">
    <property type="term" value="P:isoleucine biosynthetic process"/>
    <property type="evidence" value="ECO:0007669"/>
    <property type="project" value="TreeGrafter"/>
</dbReference>
<dbReference type="Pfam" id="PF00291">
    <property type="entry name" value="PALP"/>
    <property type="match status" value="1"/>
</dbReference>
<evidence type="ECO:0000256" key="2">
    <source>
        <dbReference type="ARBA" id="ARBA00010869"/>
    </source>
</evidence>
<keyword evidence="3" id="KW-0663">Pyridoxal phosphate</keyword>
<evidence type="ECO:0000313" key="8">
    <source>
        <dbReference type="EMBL" id="THD25895.1"/>
    </source>
</evidence>
<sequence length="455" mass="48826">MVSVDSKEQKKLNKIETRANIISDLITDIPIPESDDPDTFDSYCDPDHPVAITYCDVAAANYRIRDGIVRTPCKKSSLSKQLNMKIYLKLEFQQVTGSFKERGARNVLLQLTEEQARRGVVASSAGNHAQALAYHGKELGIPVTVVMPKNAPLMKVENCIGHGANVLLKGVDMSQAKPYAVKLSKINDLLYVNGYDHPQILAGQGTVALEIMEQVPHVDAILVPVGGGGLLAGIAVAVKGINPHVQVIGVESDCCAAFGASMAAGKLVHTPCQPTVADGLAVPVVGCNSLHTCMGLVDKMISVDEAYIHRAIVRLLEVEKCVVEGGGATALAALMAGLLPELEGKTVVPLLTGGNIDTTVLGRVIERGLAFEGRMCRFMVIVSDRPGGIAELCSVLRDLGVSIKDIFHERAWLISSIFSVQVKCVCETRDADHAALLERTLRQKYEHVLWGPAAL</sequence>
<dbReference type="GO" id="GO:0003941">
    <property type="term" value="F:L-serine ammonia-lyase activity"/>
    <property type="evidence" value="ECO:0007669"/>
    <property type="project" value="TreeGrafter"/>
</dbReference>
<dbReference type="SUPFAM" id="SSF53686">
    <property type="entry name" value="Tryptophan synthase beta subunit-like PLP-dependent enzymes"/>
    <property type="match status" value="1"/>
</dbReference>
<evidence type="ECO:0000313" key="9">
    <source>
        <dbReference type="Proteomes" id="UP000230066"/>
    </source>
</evidence>
<dbReference type="CDD" id="cd04886">
    <property type="entry name" value="ACT_ThrD-II-like"/>
    <property type="match status" value="1"/>
</dbReference>
<evidence type="ECO:0000256" key="4">
    <source>
        <dbReference type="ARBA" id="ARBA00023239"/>
    </source>
</evidence>
<accession>A0A4E0RG55</accession>
<dbReference type="EMBL" id="JXXN02000946">
    <property type="protein sequence ID" value="THD25895.1"/>
    <property type="molecule type" value="Genomic_DNA"/>
</dbReference>
<dbReference type="GO" id="GO:0004794">
    <property type="term" value="F:threonine deaminase activity"/>
    <property type="evidence" value="ECO:0007669"/>
    <property type="project" value="TreeGrafter"/>
</dbReference>
<comment type="cofactor">
    <cofactor evidence="1">
        <name>pyridoxal 5'-phosphate</name>
        <dbReference type="ChEBI" id="CHEBI:597326"/>
    </cofactor>
</comment>
<name>A0A4E0RG55_FASHE</name>
<dbReference type="CDD" id="cd01562">
    <property type="entry name" value="Thr-dehyd"/>
    <property type="match status" value="1"/>
</dbReference>
<dbReference type="InterPro" id="IPR044561">
    <property type="entry name" value="ACT_ThrD-II-like"/>
</dbReference>
<proteinExistence type="inferred from homology"/>
<dbReference type="PANTHER" id="PTHR48078:SF19">
    <property type="entry name" value="ACT DOMAIN-CONTAINING PROTEIN"/>
    <property type="match status" value="1"/>
</dbReference>
<dbReference type="AlphaFoldDB" id="A0A4E0RG55"/>
<dbReference type="Proteomes" id="UP000230066">
    <property type="component" value="Unassembled WGS sequence"/>
</dbReference>
<dbReference type="FunFam" id="3.40.50.1100:FF:000007">
    <property type="entry name" value="L-threonine dehydratase catabolic TdcB"/>
    <property type="match status" value="1"/>
</dbReference>
<comment type="caution">
    <text evidence="8">The sequence shown here is derived from an EMBL/GenBank/DDBJ whole genome shotgun (WGS) entry which is preliminary data.</text>
</comment>
<organism evidence="8 9">
    <name type="scientific">Fasciola hepatica</name>
    <name type="common">Liver fluke</name>
    <dbReference type="NCBI Taxonomy" id="6192"/>
    <lineage>
        <taxon>Eukaryota</taxon>
        <taxon>Metazoa</taxon>
        <taxon>Spiralia</taxon>
        <taxon>Lophotrochozoa</taxon>
        <taxon>Platyhelminthes</taxon>
        <taxon>Trematoda</taxon>
        <taxon>Digenea</taxon>
        <taxon>Plagiorchiida</taxon>
        <taxon>Echinostomata</taxon>
        <taxon>Echinostomatoidea</taxon>
        <taxon>Fasciolidae</taxon>
        <taxon>Fasciola</taxon>
    </lineage>
</organism>
<reference evidence="8" key="1">
    <citation type="submission" date="2019-03" db="EMBL/GenBank/DDBJ databases">
        <title>Improved annotation for the trematode Fasciola hepatica.</title>
        <authorList>
            <person name="Choi Y.-J."/>
            <person name="Martin J."/>
            <person name="Mitreva M."/>
        </authorList>
    </citation>
    <scope>NUCLEOTIDE SEQUENCE [LARGE SCALE GENOMIC DNA]</scope>
</reference>
<dbReference type="GO" id="GO:0006567">
    <property type="term" value="P:L-threonine catabolic process"/>
    <property type="evidence" value="ECO:0007669"/>
    <property type="project" value="TreeGrafter"/>
</dbReference>
<evidence type="ECO:0000256" key="6">
    <source>
        <dbReference type="ARBA" id="ARBA00042605"/>
    </source>
</evidence>
<keyword evidence="9" id="KW-1185">Reference proteome</keyword>
<feature type="domain" description="Tryptophan synthase beta chain-like PALP" evidence="7">
    <location>
        <begin position="64"/>
        <end position="353"/>
    </location>
</feature>
<gene>
    <name evidence="8" type="ORF">D915_003429</name>
</gene>
<protein>
    <recommendedName>
        <fullName evidence="5">L-serine deaminase</fullName>
    </recommendedName>
    <alternativeName>
        <fullName evidence="6">L-threonine dehydratase</fullName>
    </alternativeName>
</protein>
<dbReference type="InterPro" id="IPR050147">
    <property type="entry name" value="Ser/Thr_Dehydratase"/>
</dbReference>
<dbReference type="Gene3D" id="3.40.50.1100">
    <property type="match status" value="2"/>
</dbReference>
<comment type="similarity">
    <text evidence="2">Belongs to the serine/threonine dehydratase family.</text>
</comment>
<evidence type="ECO:0000256" key="3">
    <source>
        <dbReference type="ARBA" id="ARBA00022898"/>
    </source>
</evidence>
<dbReference type="InterPro" id="IPR036052">
    <property type="entry name" value="TrpB-like_PALP_sf"/>
</dbReference>
<evidence type="ECO:0000259" key="7">
    <source>
        <dbReference type="Pfam" id="PF00291"/>
    </source>
</evidence>
<dbReference type="PANTHER" id="PTHR48078">
    <property type="entry name" value="THREONINE DEHYDRATASE, MITOCHONDRIAL-RELATED"/>
    <property type="match status" value="1"/>
</dbReference>
<keyword evidence="4" id="KW-0456">Lyase</keyword>
<dbReference type="InterPro" id="IPR001926">
    <property type="entry name" value="TrpB-like_PALP"/>
</dbReference>
<evidence type="ECO:0000256" key="5">
    <source>
        <dbReference type="ARBA" id="ARBA00041766"/>
    </source>
</evidence>